<evidence type="ECO:0000313" key="9">
    <source>
        <dbReference type="Proteomes" id="UP001595420"/>
    </source>
</evidence>
<dbReference type="RefSeq" id="WP_216835312.1">
    <property type="nucleotide sequence ID" value="NZ_JAFNJS010000001.1"/>
</dbReference>
<proteinExistence type="predicted"/>
<keyword evidence="2" id="KW-1003">Cell membrane</keyword>
<evidence type="ECO:0000256" key="5">
    <source>
        <dbReference type="ARBA" id="ARBA00023136"/>
    </source>
</evidence>
<sequence>MANLPLLAASAAGAACCVAALFTLRAPDGDKQVRGRMRMVALPAAAAAPRGPDIRRDSGESALDRALARCGRSPHVPSAWRIAWPLVLLGGIAAACGAAFVAATVLGAPAAPIAGLGGFLLMVNVLFRGEVRRYRDRIFQQIPDALGLILRAIRAGLPMAEAIANAAREVPSPTREEFARVVSGTAIGQPLDRALFGLAERTGLTEYFFLAVTIGLQSQTGGNLGETLENLADMVRKRVTMMARVKAVTAEGRLSAMIMAGLPFAASGAIALTSPGHLVPLFTTDGGIRLLLVGLLLMGSGLLIIRWMLRSAVSD</sequence>
<dbReference type="InterPro" id="IPR018076">
    <property type="entry name" value="T2SS_GspF_dom"/>
</dbReference>
<organism evidence="8 9">
    <name type="scientific">Falsiroseomonas tokyonensis</name>
    <dbReference type="NCBI Taxonomy" id="430521"/>
    <lineage>
        <taxon>Bacteria</taxon>
        <taxon>Pseudomonadati</taxon>
        <taxon>Pseudomonadota</taxon>
        <taxon>Alphaproteobacteria</taxon>
        <taxon>Acetobacterales</taxon>
        <taxon>Roseomonadaceae</taxon>
        <taxon>Falsiroseomonas</taxon>
    </lineage>
</organism>
<feature type="transmembrane region" description="Helical" evidence="6">
    <location>
        <begin position="254"/>
        <end position="274"/>
    </location>
</feature>
<evidence type="ECO:0000256" key="3">
    <source>
        <dbReference type="ARBA" id="ARBA00022692"/>
    </source>
</evidence>
<dbReference type="PANTHER" id="PTHR35007">
    <property type="entry name" value="INTEGRAL MEMBRANE PROTEIN-RELATED"/>
    <property type="match status" value="1"/>
</dbReference>
<comment type="subcellular location">
    <subcellularLocation>
        <location evidence="1">Cell membrane</location>
        <topology evidence="1">Multi-pass membrane protein</topology>
    </subcellularLocation>
</comment>
<keyword evidence="9" id="KW-1185">Reference proteome</keyword>
<reference evidence="9" key="1">
    <citation type="journal article" date="2019" name="Int. J. Syst. Evol. Microbiol.">
        <title>The Global Catalogue of Microorganisms (GCM) 10K type strain sequencing project: providing services to taxonomists for standard genome sequencing and annotation.</title>
        <authorList>
            <consortium name="The Broad Institute Genomics Platform"/>
            <consortium name="The Broad Institute Genome Sequencing Center for Infectious Disease"/>
            <person name="Wu L."/>
            <person name="Ma J."/>
        </authorList>
    </citation>
    <scope>NUCLEOTIDE SEQUENCE [LARGE SCALE GENOMIC DNA]</scope>
    <source>
        <strain evidence="9">CGMCC 1.16855</strain>
    </source>
</reference>
<protein>
    <submittedName>
        <fullName evidence="8">Type II secretion system F family protein</fullName>
    </submittedName>
</protein>
<gene>
    <name evidence="8" type="ORF">ACFOD3_05905</name>
</gene>
<evidence type="ECO:0000256" key="6">
    <source>
        <dbReference type="SAM" id="Phobius"/>
    </source>
</evidence>
<feature type="transmembrane region" description="Helical" evidence="6">
    <location>
        <begin position="6"/>
        <end position="24"/>
    </location>
</feature>
<keyword evidence="4 6" id="KW-1133">Transmembrane helix</keyword>
<feature type="domain" description="Type II secretion system protein GspF" evidence="7">
    <location>
        <begin position="149"/>
        <end position="266"/>
    </location>
</feature>
<dbReference type="EMBL" id="JBHRSB010000001">
    <property type="protein sequence ID" value="MFC2999418.1"/>
    <property type="molecule type" value="Genomic_DNA"/>
</dbReference>
<comment type="caution">
    <text evidence="8">The sequence shown here is derived from an EMBL/GenBank/DDBJ whole genome shotgun (WGS) entry which is preliminary data.</text>
</comment>
<dbReference type="Pfam" id="PF00482">
    <property type="entry name" value="T2SSF"/>
    <property type="match status" value="1"/>
</dbReference>
<accession>A0ABV7BSE3</accession>
<evidence type="ECO:0000313" key="8">
    <source>
        <dbReference type="EMBL" id="MFC2999418.1"/>
    </source>
</evidence>
<evidence type="ECO:0000256" key="4">
    <source>
        <dbReference type="ARBA" id="ARBA00022989"/>
    </source>
</evidence>
<evidence type="ECO:0000259" key="7">
    <source>
        <dbReference type="Pfam" id="PF00482"/>
    </source>
</evidence>
<evidence type="ECO:0000256" key="1">
    <source>
        <dbReference type="ARBA" id="ARBA00004651"/>
    </source>
</evidence>
<dbReference type="Proteomes" id="UP001595420">
    <property type="component" value="Unassembled WGS sequence"/>
</dbReference>
<feature type="transmembrane region" description="Helical" evidence="6">
    <location>
        <begin position="286"/>
        <end position="309"/>
    </location>
</feature>
<feature type="transmembrane region" description="Helical" evidence="6">
    <location>
        <begin position="109"/>
        <end position="127"/>
    </location>
</feature>
<keyword evidence="5 6" id="KW-0472">Membrane</keyword>
<feature type="transmembrane region" description="Helical" evidence="6">
    <location>
        <begin position="82"/>
        <end position="103"/>
    </location>
</feature>
<evidence type="ECO:0000256" key="2">
    <source>
        <dbReference type="ARBA" id="ARBA00022475"/>
    </source>
</evidence>
<keyword evidence="3 6" id="KW-0812">Transmembrane</keyword>
<dbReference type="PANTHER" id="PTHR35007:SF1">
    <property type="entry name" value="PILUS ASSEMBLY PROTEIN"/>
    <property type="match status" value="1"/>
</dbReference>
<name>A0ABV7BSE3_9PROT</name>